<keyword evidence="1" id="KW-1133">Transmembrane helix</keyword>
<keyword evidence="1" id="KW-0472">Membrane</keyword>
<evidence type="ECO:0008006" key="4">
    <source>
        <dbReference type="Google" id="ProtNLM"/>
    </source>
</evidence>
<feature type="transmembrane region" description="Helical" evidence="1">
    <location>
        <begin position="26"/>
        <end position="47"/>
    </location>
</feature>
<keyword evidence="1" id="KW-0812">Transmembrane</keyword>
<accession>L9Y8T3</accession>
<name>L9Y8T3_9EURY</name>
<keyword evidence="3" id="KW-1185">Reference proteome</keyword>
<evidence type="ECO:0000313" key="2">
    <source>
        <dbReference type="EMBL" id="ELY69328.1"/>
    </source>
</evidence>
<proteinExistence type="predicted"/>
<comment type="caution">
    <text evidence="2">The sequence shown here is derived from an EMBL/GenBank/DDBJ whole genome shotgun (WGS) entry which is preliminary data.</text>
</comment>
<dbReference type="EMBL" id="AOID01000016">
    <property type="protein sequence ID" value="ELY69328.1"/>
    <property type="molecule type" value="Genomic_DNA"/>
</dbReference>
<gene>
    <name evidence="2" type="ORF">C489_05223</name>
</gene>
<dbReference type="STRING" id="1227496.C489_05223"/>
<reference evidence="2 3" key="1">
    <citation type="journal article" date="2014" name="PLoS Genet.">
        <title>Phylogenetically driven sequencing of extremely halophilic archaea reveals strategies for static and dynamic osmo-response.</title>
        <authorList>
            <person name="Becker E.A."/>
            <person name="Seitzer P.M."/>
            <person name="Tritt A."/>
            <person name="Larsen D."/>
            <person name="Krusor M."/>
            <person name="Yao A.I."/>
            <person name="Wu D."/>
            <person name="Madern D."/>
            <person name="Eisen J.A."/>
            <person name="Darling A.E."/>
            <person name="Facciotti M.T."/>
        </authorList>
    </citation>
    <scope>NUCLEOTIDE SEQUENCE [LARGE SCALE GENOMIC DNA]</scope>
    <source>
        <strain evidence="2 3">JCM 10478</strain>
    </source>
</reference>
<protein>
    <recommendedName>
        <fullName evidence="4">Sugar kinase</fullName>
    </recommendedName>
</protein>
<dbReference type="Proteomes" id="UP000011632">
    <property type="component" value="Unassembled WGS sequence"/>
</dbReference>
<organism evidence="2 3">
    <name type="scientific">Natrinema versiforme JCM 10478</name>
    <dbReference type="NCBI Taxonomy" id="1227496"/>
    <lineage>
        <taxon>Archaea</taxon>
        <taxon>Methanobacteriati</taxon>
        <taxon>Methanobacteriota</taxon>
        <taxon>Stenosarchaea group</taxon>
        <taxon>Halobacteria</taxon>
        <taxon>Halobacteriales</taxon>
        <taxon>Natrialbaceae</taxon>
        <taxon>Natrinema</taxon>
    </lineage>
</organism>
<evidence type="ECO:0000313" key="3">
    <source>
        <dbReference type="Proteomes" id="UP000011632"/>
    </source>
</evidence>
<dbReference type="AlphaFoldDB" id="L9Y8T3"/>
<evidence type="ECO:0000256" key="1">
    <source>
        <dbReference type="SAM" id="Phobius"/>
    </source>
</evidence>
<dbReference type="PATRIC" id="fig|1227496.3.peg.1051"/>
<sequence>MNLKGQVPLFNDSVDPTNPAELGGKVVGYTIGVVVALIALALGTWVFERGNAAAGTEAEAGIPVAGE</sequence>